<dbReference type="Gene3D" id="1.10.1410.10">
    <property type="match status" value="1"/>
</dbReference>
<proteinExistence type="predicted"/>
<protein>
    <recommendedName>
        <fullName evidence="1">Poly(A) RNA polymerase mitochondrial-like central palm domain-containing protein</fullName>
    </recommendedName>
</protein>
<dbReference type="Pfam" id="PF22600">
    <property type="entry name" value="MTPAP-like_central"/>
    <property type="match status" value="1"/>
</dbReference>
<accession>A0AAE9IS88</accession>
<dbReference type="AlphaFoldDB" id="A0AAE9IS88"/>
<reference evidence="2 3" key="1">
    <citation type="submission" date="2022-05" db="EMBL/GenBank/DDBJ databases">
        <title>Chromosome-level reference genomes for two strains of Caenorhabditis briggsae: an improved platform for comparative genomics.</title>
        <authorList>
            <person name="Stevens L."/>
            <person name="Andersen E.C."/>
        </authorList>
    </citation>
    <scope>NUCLEOTIDE SEQUENCE [LARGE SCALE GENOMIC DNA]</scope>
    <source>
        <strain evidence="2">QX1410_ONT</strain>
        <tissue evidence="2">Whole-organism</tissue>
    </source>
</reference>
<dbReference type="Proteomes" id="UP000827892">
    <property type="component" value="Chromosome II"/>
</dbReference>
<dbReference type="InterPro" id="IPR043519">
    <property type="entry name" value="NT_sf"/>
</dbReference>
<dbReference type="PANTHER" id="PTHR12271:SF39">
    <property type="entry name" value="PAP-ASSOCIATED DOMAIN-CONTAINING PROTEIN"/>
    <property type="match status" value="1"/>
</dbReference>
<evidence type="ECO:0000259" key="1">
    <source>
        <dbReference type="Pfam" id="PF22600"/>
    </source>
</evidence>
<evidence type="ECO:0000313" key="3">
    <source>
        <dbReference type="Proteomes" id="UP000827892"/>
    </source>
</evidence>
<dbReference type="SUPFAM" id="SSF81301">
    <property type="entry name" value="Nucleotidyltransferase"/>
    <property type="match status" value="1"/>
</dbReference>
<gene>
    <name evidence="2" type="ORF">L3Y34_016896</name>
</gene>
<dbReference type="PANTHER" id="PTHR12271">
    <property type="entry name" value="POLY A POLYMERASE CID PAP -RELATED"/>
    <property type="match status" value="1"/>
</dbReference>
<organism evidence="2 3">
    <name type="scientific">Caenorhabditis briggsae</name>
    <dbReference type="NCBI Taxonomy" id="6238"/>
    <lineage>
        <taxon>Eukaryota</taxon>
        <taxon>Metazoa</taxon>
        <taxon>Ecdysozoa</taxon>
        <taxon>Nematoda</taxon>
        <taxon>Chromadorea</taxon>
        <taxon>Rhabditida</taxon>
        <taxon>Rhabditina</taxon>
        <taxon>Rhabditomorpha</taxon>
        <taxon>Rhabditoidea</taxon>
        <taxon>Rhabditidae</taxon>
        <taxon>Peloderinae</taxon>
        <taxon>Caenorhabditis</taxon>
    </lineage>
</organism>
<evidence type="ECO:0000313" key="2">
    <source>
        <dbReference type="EMBL" id="ULU03725.1"/>
    </source>
</evidence>
<dbReference type="CDD" id="cd05402">
    <property type="entry name" value="NT_PAP_TUTase"/>
    <property type="match status" value="1"/>
</dbReference>
<feature type="domain" description="Poly(A) RNA polymerase mitochondrial-like central palm" evidence="1">
    <location>
        <begin position="34"/>
        <end position="172"/>
    </location>
</feature>
<dbReference type="EMBL" id="CP090892">
    <property type="protein sequence ID" value="ULU03725.1"/>
    <property type="molecule type" value="Genomic_DNA"/>
</dbReference>
<dbReference type="SUPFAM" id="SSF81631">
    <property type="entry name" value="PAP/OAS1 substrate-binding domain"/>
    <property type="match status" value="1"/>
</dbReference>
<name>A0AAE9IS88_CAEBR</name>
<dbReference type="Gene3D" id="3.30.460.10">
    <property type="entry name" value="Beta Polymerase, domain 2"/>
    <property type="match status" value="1"/>
</dbReference>
<dbReference type="InterPro" id="IPR054708">
    <property type="entry name" value="MTPAP-like_central"/>
</dbReference>
<sequence length="519" mass="60369">MPPHQLNTAAIGLLLHLENTVPSKNEHLQELHWDLQKFHKDHMQSSVMRARKNRYIDLIRDFLKSEDLKKNFPPGIFVDRLVVFGSFATHCASKFSDLDLCVCMRYNGFCDPNRKPPPIWALRSIHYHLIHHRRTLSEKFDGAKIEDVEFISNAKVPILRFKIDGVPVDLSASFSDRPPKSCLAAKLINAYCQLDDRFAILVTFLKMWLKSEGDPVDHLKDFPNSYSLILLLIHVLQWYRIVPNLYQTHAYLFNHHKATSWDDVDLESDEFWMPLDQKTIICHQQRPSKHLTVVQLLYLFGTQYTTKNRLDEYSFNMKTGALQLKKSRVTVASIARKHHPDAQDLTTKCRKIEFSQEYSLSIIDIYDENNPGRSARDTEYLVEALRLLTRTITDPRHGMLQSILEITSQQLYEDPERPSILAPDPTETTQKTCIKMIREVINTTISEDIKTDYFVDILTWEPAENILEISAKIRCDTRRVVELFNGPKSTEIQKLAEESLQKLFELELDLKLIVCFQDD</sequence>